<accession>A0A382BUI5</accession>
<sequence>MSRESEPTGSVKEVHLRVGEEFWPIADAKDVNV</sequence>
<dbReference type="EMBL" id="UINC01031435">
    <property type="protein sequence ID" value="SVB17476.1"/>
    <property type="molecule type" value="Genomic_DNA"/>
</dbReference>
<name>A0A382BUI5_9ZZZZ</name>
<evidence type="ECO:0000313" key="1">
    <source>
        <dbReference type="EMBL" id="SVB17476.1"/>
    </source>
</evidence>
<organism evidence="1">
    <name type="scientific">marine metagenome</name>
    <dbReference type="NCBI Taxonomy" id="408172"/>
    <lineage>
        <taxon>unclassified sequences</taxon>
        <taxon>metagenomes</taxon>
        <taxon>ecological metagenomes</taxon>
    </lineage>
</organism>
<proteinExistence type="predicted"/>
<protein>
    <submittedName>
        <fullName evidence="1">Uncharacterized protein</fullName>
    </submittedName>
</protein>
<gene>
    <name evidence="1" type="ORF">METZ01_LOCUS170330</name>
</gene>
<dbReference type="AlphaFoldDB" id="A0A382BUI5"/>
<reference evidence="1" key="1">
    <citation type="submission" date="2018-05" db="EMBL/GenBank/DDBJ databases">
        <authorList>
            <person name="Lanie J.A."/>
            <person name="Ng W.-L."/>
            <person name="Kazmierczak K.M."/>
            <person name="Andrzejewski T.M."/>
            <person name="Davidsen T.M."/>
            <person name="Wayne K.J."/>
            <person name="Tettelin H."/>
            <person name="Glass J.I."/>
            <person name="Rusch D."/>
            <person name="Podicherti R."/>
            <person name="Tsui H.-C.T."/>
            <person name="Winkler M.E."/>
        </authorList>
    </citation>
    <scope>NUCLEOTIDE SEQUENCE</scope>
</reference>